<name>A0A1L3FB67_BRAJP</name>
<dbReference type="SUPFAM" id="SSF48230">
    <property type="entry name" value="Chondroitin AC/alginate lyase"/>
    <property type="match status" value="1"/>
</dbReference>
<accession>A0A1L3FB67</accession>
<evidence type="ECO:0000256" key="2">
    <source>
        <dbReference type="ARBA" id="ARBA00022729"/>
    </source>
</evidence>
<evidence type="ECO:0000256" key="3">
    <source>
        <dbReference type="ARBA" id="ARBA00022764"/>
    </source>
</evidence>
<feature type="domain" description="Heparinase II/III-like C-terminal" evidence="5">
    <location>
        <begin position="428"/>
        <end position="650"/>
    </location>
</feature>
<reference evidence="7 8" key="1">
    <citation type="submission" date="2016-11" db="EMBL/GenBank/DDBJ databases">
        <title>Complete Genome Sequence of Bradyrhizobium sp. strain J5, an isolated from soybean nodule in Hokkaido.</title>
        <authorList>
            <person name="Kanehara K."/>
        </authorList>
    </citation>
    <scope>NUCLEOTIDE SEQUENCE [LARGE SCALE GENOMIC DNA]</scope>
    <source>
        <strain evidence="7 8">J5</strain>
    </source>
</reference>
<dbReference type="PANTHER" id="PTHR39210:SF1">
    <property type="entry name" value="HEPARIN-SULFATE LYASE"/>
    <property type="match status" value="1"/>
</dbReference>
<evidence type="ECO:0000313" key="8">
    <source>
        <dbReference type="Proteomes" id="UP000181962"/>
    </source>
</evidence>
<evidence type="ECO:0000256" key="4">
    <source>
        <dbReference type="ARBA" id="ARBA00023239"/>
    </source>
</evidence>
<dbReference type="GO" id="GO:0016829">
    <property type="term" value="F:lyase activity"/>
    <property type="evidence" value="ECO:0007669"/>
    <property type="project" value="UniProtKB-KW"/>
</dbReference>
<dbReference type="Proteomes" id="UP000181962">
    <property type="component" value="Chromosome"/>
</dbReference>
<dbReference type="PANTHER" id="PTHR39210">
    <property type="entry name" value="HEPARIN-SULFATE LYASE"/>
    <property type="match status" value="1"/>
</dbReference>
<dbReference type="EMBL" id="CP017637">
    <property type="protein sequence ID" value="APG10528.1"/>
    <property type="molecule type" value="Genomic_DNA"/>
</dbReference>
<proteinExistence type="predicted"/>
<keyword evidence="4" id="KW-0456">Lyase</keyword>
<dbReference type="InterPro" id="IPR031680">
    <property type="entry name" value="Hepar_II_III_N"/>
</dbReference>
<keyword evidence="3" id="KW-0574">Periplasm</keyword>
<dbReference type="AlphaFoldDB" id="A0A1L3FB67"/>
<dbReference type="InterPro" id="IPR012480">
    <property type="entry name" value="Hepar_II_III_C"/>
</dbReference>
<organism evidence="7 8">
    <name type="scientific">Bradyrhizobium japonicum</name>
    <dbReference type="NCBI Taxonomy" id="375"/>
    <lineage>
        <taxon>Bacteria</taxon>
        <taxon>Pseudomonadati</taxon>
        <taxon>Pseudomonadota</taxon>
        <taxon>Alphaproteobacteria</taxon>
        <taxon>Hyphomicrobiales</taxon>
        <taxon>Nitrobacteraceae</taxon>
        <taxon>Bradyrhizobium</taxon>
    </lineage>
</organism>
<dbReference type="Gene3D" id="1.50.10.100">
    <property type="entry name" value="Chondroitin AC/alginate lyase"/>
    <property type="match status" value="1"/>
</dbReference>
<dbReference type="Gene3D" id="2.70.98.70">
    <property type="match status" value="1"/>
</dbReference>
<comment type="subcellular location">
    <subcellularLocation>
        <location evidence="1">Periplasm</location>
    </subcellularLocation>
</comment>
<keyword evidence="2" id="KW-0732">Signal</keyword>
<feature type="domain" description="Heparin-sulfate lyase N-terminal" evidence="6">
    <location>
        <begin position="139"/>
        <end position="368"/>
    </location>
</feature>
<evidence type="ECO:0000313" key="7">
    <source>
        <dbReference type="EMBL" id="APG10528.1"/>
    </source>
</evidence>
<evidence type="ECO:0000259" key="6">
    <source>
        <dbReference type="Pfam" id="PF16889"/>
    </source>
</evidence>
<protein>
    <submittedName>
        <fullName evidence="7">Uncharacterized protein</fullName>
    </submittedName>
</protein>
<evidence type="ECO:0000256" key="1">
    <source>
        <dbReference type="ARBA" id="ARBA00004418"/>
    </source>
</evidence>
<dbReference type="InterPro" id="IPR008929">
    <property type="entry name" value="Chondroitin_lyas"/>
</dbReference>
<sequence length="674" mass="74626">MRLLDAARRARRILGKSPTYVASRAWQEGERELDRWLAPMRERSLSRGRLLAMARASSIDELWTRLRQRPYPAWTSAMDLAALDRVEPGDSARIRDAARLACERTVDLLGTGPVALGRPIDWARDYRVGMGWPGGFARSIDYVNRDRPSDVKVPWEISRLQWLIPTGQAYLLDADEQYAVAARAILQEWIDGNPLGYTVNWSCTMEAAMRLFTWTWLFHVFANSPSWRDEDFRAKFLACLYLHGDFTLRHIEKADVNGNHYTADLAGLVMAGHFFGDVGNAGRWQVAGWRGLQEEIEEQVFADGVDFEASVPYHRLVCELFLWPALFRKACGASLSDSYVQRLRAMARFAAAYSRPDGTSPLWGDADDARALPFGGQKLGDHRYLVSLIALAFGDNDLAAQAGGPRSELVWVVGPELAASFAPAARSPASSMAFPHGGAYVMRAGDHHVFIDCGPVGLAGRGGHGHNDALSFEAWLAGAPVIIDRGAFVYTASFEKRNEFRSTSSHNTPGIDGAEMNRFDPGNLWNLQDDAQAECTTWRTGDEQDLFAGRHQGYRRLGVDVAREISLDRRSGRLQIVDTIDGQGEHQIVVPLHLAPSVRVERSGAEIRLASAGRLFSLSASDDGWELTIEPTSISPSYGVVEPSHSLVWRRQGALPARLAITIKPDGNDISCPP</sequence>
<dbReference type="Pfam" id="PF07940">
    <property type="entry name" value="Hepar_II_III_C"/>
    <property type="match status" value="1"/>
</dbReference>
<evidence type="ECO:0000259" key="5">
    <source>
        <dbReference type="Pfam" id="PF07940"/>
    </source>
</evidence>
<gene>
    <name evidence="7" type="ORF">BKD09_19565</name>
</gene>
<dbReference type="GO" id="GO:0042597">
    <property type="term" value="C:periplasmic space"/>
    <property type="evidence" value="ECO:0007669"/>
    <property type="project" value="UniProtKB-SubCell"/>
</dbReference>
<dbReference type="RefSeq" id="WP_071912005.1">
    <property type="nucleotide sequence ID" value="NZ_CP017637.1"/>
</dbReference>
<dbReference type="Pfam" id="PF16889">
    <property type="entry name" value="Hepar_II_III_N"/>
    <property type="match status" value="1"/>
</dbReference>